<feature type="compositionally biased region" description="Basic and acidic residues" evidence="1">
    <location>
        <begin position="200"/>
        <end position="211"/>
    </location>
</feature>
<dbReference type="OrthoDB" id="3257768at2759"/>
<organism evidence="2 3">
    <name type="scientific">Collybiopsis luxurians FD-317 M1</name>
    <dbReference type="NCBI Taxonomy" id="944289"/>
    <lineage>
        <taxon>Eukaryota</taxon>
        <taxon>Fungi</taxon>
        <taxon>Dikarya</taxon>
        <taxon>Basidiomycota</taxon>
        <taxon>Agaricomycotina</taxon>
        <taxon>Agaricomycetes</taxon>
        <taxon>Agaricomycetidae</taxon>
        <taxon>Agaricales</taxon>
        <taxon>Marasmiineae</taxon>
        <taxon>Omphalotaceae</taxon>
        <taxon>Collybiopsis</taxon>
        <taxon>Collybiopsis luxurians</taxon>
    </lineage>
</organism>
<dbReference type="EMBL" id="KN834905">
    <property type="protein sequence ID" value="KIK50388.1"/>
    <property type="molecule type" value="Genomic_DNA"/>
</dbReference>
<evidence type="ECO:0000313" key="3">
    <source>
        <dbReference type="Proteomes" id="UP000053593"/>
    </source>
</evidence>
<accession>A0A0D0C6N7</accession>
<keyword evidence="3" id="KW-1185">Reference proteome</keyword>
<reference evidence="2 3" key="1">
    <citation type="submission" date="2014-04" db="EMBL/GenBank/DDBJ databases">
        <title>Evolutionary Origins and Diversification of the Mycorrhizal Mutualists.</title>
        <authorList>
            <consortium name="DOE Joint Genome Institute"/>
            <consortium name="Mycorrhizal Genomics Consortium"/>
            <person name="Kohler A."/>
            <person name="Kuo A."/>
            <person name="Nagy L.G."/>
            <person name="Floudas D."/>
            <person name="Copeland A."/>
            <person name="Barry K.W."/>
            <person name="Cichocki N."/>
            <person name="Veneault-Fourrey C."/>
            <person name="LaButti K."/>
            <person name="Lindquist E.A."/>
            <person name="Lipzen A."/>
            <person name="Lundell T."/>
            <person name="Morin E."/>
            <person name="Murat C."/>
            <person name="Riley R."/>
            <person name="Ohm R."/>
            <person name="Sun H."/>
            <person name="Tunlid A."/>
            <person name="Henrissat B."/>
            <person name="Grigoriev I.V."/>
            <person name="Hibbett D.S."/>
            <person name="Martin F."/>
        </authorList>
    </citation>
    <scope>NUCLEOTIDE SEQUENCE [LARGE SCALE GENOMIC DNA]</scope>
    <source>
        <strain evidence="2 3">FD-317 M1</strain>
    </source>
</reference>
<dbReference type="HOGENOM" id="CLU_1079894_0_0_1"/>
<evidence type="ECO:0000256" key="1">
    <source>
        <dbReference type="SAM" id="MobiDB-lite"/>
    </source>
</evidence>
<protein>
    <submittedName>
        <fullName evidence="2">Uncharacterized protein</fullName>
    </submittedName>
</protein>
<sequence>RRQLQLDIQHVRLPSKKQEANFAERRVRIERQINRIRALQHIHCPAAIQTLLTILHDVDIHGTPLPPPEAERIPLMFPSELPLAFCDKCLLEIELRCCNAQCTASLDQIRHGLLVKRRLYTYKTNNAQKQRSATRSRTLLDHQQRKIDLAAATYRRAWAAKASVVGEDKVRWRRLMVSDVRMLGDEEEEKKQKHRAMKGKQKEARKENKHGEIQGIAGAGSSRATTSWIWMAADGTGDFSADRALCNGIRVEFCKTYA</sequence>
<evidence type="ECO:0000313" key="2">
    <source>
        <dbReference type="EMBL" id="KIK50388.1"/>
    </source>
</evidence>
<proteinExistence type="predicted"/>
<name>A0A0D0C6N7_9AGAR</name>
<feature type="non-terminal residue" evidence="2">
    <location>
        <position position="1"/>
    </location>
</feature>
<gene>
    <name evidence="2" type="ORF">GYMLUDRAFT_104396</name>
</gene>
<feature type="non-terminal residue" evidence="2">
    <location>
        <position position="258"/>
    </location>
</feature>
<dbReference type="AlphaFoldDB" id="A0A0D0C6N7"/>
<dbReference type="Proteomes" id="UP000053593">
    <property type="component" value="Unassembled WGS sequence"/>
</dbReference>
<feature type="region of interest" description="Disordered" evidence="1">
    <location>
        <begin position="186"/>
        <end position="211"/>
    </location>
</feature>